<dbReference type="EMBL" id="JAPTMU010000021">
    <property type="protein sequence ID" value="KAJ4925480.1"/>
    <property type="molecule type" value="Genomic_DNA"/>
</dbReference>
<organism evidence="2 3">
    <name type="scientific">Pogonophryne albipinna</name>
    <dbReference type="NCBI Taxonomy" id="1090488"/>
    <lineage>
        <taxon>Eukaryota</taxon>
        <taxon>Metazoa</taxon>
        <taxon>Chordata</taxon>
        <taxon>Craniata</taxon>
        <taxon>Vertebrata</taxon>
        <taxon>Euteleostomi</taxon>
        <taxon>Actinopterygii</taxon>
        <taxon>Neopterygii</taxon>
        <taxon>Teleostei</taxon>
        <taxon>Neoteleostei</taxon>
        <taxon>Acanthomorphata</taxon>
        <taxon>Eupercaria</taxon>
        <taxon>Perciformes</taxon>
        <taxon>Notothenioidei</taxon>
        <taxon>Pogonophryne</taxon>
    </lineage>
</organism>
<keyword evidence="3" id="KW-1185">Reference proteome</keyword>
<protein>
    <submittedName>
        <fullName evidence="2">Uncharacterized protein</fullName>
    </submittedName>
</protein>
<comment type="caution">
    <text evidence="2">The sequence shown here is derived from an EMBL/GenBank/DDBJ whole genome shotgun (WGS) entry which is preliminary data.</text>
</comment>
<sequence>GECGEGGTGPLPGYHPEREGAREQLRKEDHPIGAAVIKEVRTTFPLPLIVAEAPSRAPFSLLVPFTPSQPLQSSLPFASKPP</sequence>
<proteinExistence type="predicted"/>
<feature type="region of interest" description="Disordered" evidence="1">
    <location>
        <begin position="1"/>
        <end position="28"/>
    </location>
</feature>
<accession>A0AAD6AJG8</accession>
<evidence type="ECO:0000256" key="1">
    <source>
        <dbReference type="SAM" id="MobiDB-lite"/>
    </source>
</evidence>
<gene>
    <name evidence="2" type="ORF">JOQ06_018210</name>
</gene>
<name>A0AAD6AJG8_9TELE</name>
<dbReference type="AlphaFoldDB" id="A0AAD6AJG8"/>
<feature type="compositionally biased region" description="Gly residues" evidence="1">
    <location>
        <begin position="1"/>
        <end position="10"/>
    </location>
</feature>
<feature type="compositionally biased region" description="Basic and acidic residues" evidence="1">
    <location>
        <begin position="15"/>
        <end position="28"/>
    </location>
</feature>
<dbReference type="Proteomes" id="UP001219934">
    <property type="component" value="Unassembled WGS sequence"/>
</dbReference>
<feature type="non-terminal residue" evidence="2">
    <location>
        <position position="1"/>
    </location>
</feature>
<evidence type="ECO:0000313" key="2">
    <source>
        <dbReference type="EMBL" id="KAJ4925480.1"/>
    </source>
</evidence>
<evidence type="ECO:0000313" key="3">
    <source>
        <dbReference type="Proteomes" id="UP001219934"/>
    </source>
</evidence>
<reference evidence="2" key="1">
    <citation type="submission" date="2022-11" db="EMBL/GenBank/DDBJ databases">
        <title>Chromosome-level genome of Pogonophryne albipinna.</title>
        <authorList>
            <person name="Jo E."/>
        </authorList>
    </citation>
    <scope>NUCLEOTIDE SEQUENCE</scope>
    <source>
        <strain evidence="2">SGF0006</strain>
        <tissue evidence="2">Muscle</tissue>
    </source>
</reference>